<dbReference type="SMART" id="SM00421">
    <property type="entry name" value="HTH_LUXR"/>
    <property type="match status" value="1"/>
</dbReference>
<proteinExistence type="predicted"/>
<dbReference type="OrthoDB" id="9808843at2"/>
<dbReference type="GO" id="GO:0003677">
    <property type="term" value="F:DNA binding"/>
    <property type="evidence" value="ECO:0007669"/>
    <property type="project" value="UniProtKB-KW"/>
</dbReference>
<dbReference type="Pfam" id="PF00196">
    <property type="entry name" value="GerE"/>
    <property type="match status" value="1"/>
</dbReference>
<organism evidence="8 9">
    <name type="scientific">Nocardioides iriomotensis</name>
    <dbReference type="NCBI Taxonomy" id="715784"/>
    <lineage>
        <taxon>Bacteria</taxon>
        <taxon>Bacillati</taxon>
        <taxon>Actinomycetota</taxon>
        <taxon>Actinomycetes</taxon>
        <taxon>Propionibacteriales</taxon>
        <taxon>Nocardioidaceae</taxon>
        <taxon>Nocardioides</taxon>
    </lineage>
</organism>
<dbReference type="PRINTS" id="PR00038">
    <property type="entry name" value="HTHLUXR"/>
</dbReference>
<evidence type="ECO:0000256" key="3">
    <source>
        <dbReference type="ARBA" id="ARBA00023125"/>
    </source>
</evidence>
<name>A0A4V1Z1N7_9ACTN</name>
<dbReference type="GO" id="GO:0006355">
    <property type="term" value="P:regulation of DNA-templated transcription"/>
    <property type="evidence" value="ECO:0007669"/>
    <property type="project" value="InterPro"/>
</dbReference>
<dbReference type="PROSITE" id="PS50110">
    <property type="entry name" value="RESPONSE_REGULATORY"/>
    <property type="match status" value="1"/>
</dbReference>
<protein>
    <submittedName>
        <fullName evidence="8">Response regulator transcription factor</fullName>
    </submittedName>
</protein>
<keyword evidence="3" id="KW-0238">DNA-binding</keyword>
<keyword evidence="4" id="KW-0804">Transcription</keyword>
<keyword evidence="9" id="KW-1185">Reference proteome</keyword>
<dbReference type="InterPro" id="IPR039420">
    <property type="entry name" value="WalR-like"/>
</dbReference>
<dbReference type="SUPFAM" id="SSF52172">
    <property type="entry name" value="CheY-like"/>
    <property type="match status" value="1"/>
</dbReference>
<keyword evidence="2" id="KW-0805">Transcription regulation</keyword>
<dbReference type="InterPro" id="IPR058245">
    <property type="entry name" value="NreC/VraR/RcsB-like_REC"/>
</dbReference>
<sequence>MSGRSSPSGHPIRVVLVDDHAVVRTGLAQLLSGTDGIEVVGTAGDGAEALEVVRETGPDVVLMDLQMPGTDGVAATRALRAEGLPAQVLVLTSYSDGDRIIAALDAGAVGYLLKDAEPDEVLAGIRAVARGESPLHPRAARALLSARRPTPAEAEDASVLTVREVEVLRLVRQGLANKQIARRLGITERTVKAHLTSVFQRLGVADRTQAALWAERHGL</sequence>
<dbReference type="InterPro" id="IPR001789">
    <property type="entry name" value="Sig_transdc_resp-reg_receiver"/>
</dbReference>
<dbReference type="PANTHER" id="PTHR43214:SF43">
    <property type="entry name" value="TWO-COMPONENT RESPONSE REGULATOR"/>
    <property type="match status" value="1"/>
</dbReference>
<dbReference type="RefSeq" id="WP_129987821.1">
    <property type="nucleotide sequence ID" value="NZ_SDPU01000023.1"/>
</dbReference>
<dbReference type="CDD" id="cd06170">
    <property type="entry name" value="LuxR_C_like"/>
    <property type="match status" value="1"/>
</dbReference>
<evidence type="ECO:0000256" key="5">
    <source>
        <dbReference type="PROSITE-ProRule" id="PRU00169"/>
    </source>
</evidence>
<dbReference type="InterPro" id="IPR016032">
    <property type="entry name" value="Sig_transdc_resp-reg_C-effctor"/>
</dbReference>
<dbReference type="PROSITE" id="PS00622">
    <property type="entry name" value="HTH_LUXR_1"/>
    <property type="match status" value="1"/>
</dbReference>
<feature type="domain" description="Response regulatory" evidence="7">
    <location>
        <begin position="13"/>
        <end position="129"/>
    </location>
</feature>
<feature type="modified residue" description="4-aspartylphosphate" evidence="5">
    <location>
        <position position="64"/>
    </location>
</feature>
<feature type="domain" description="HTH luxR-type" evidence="6">
    <location>
        <begin position="153"/>
        <end position="218"/>
    </location>
</feature>
<dbReference type="GO" id="GO:0000160">
    <property type="term" value="P:phosphorelay signal transduction system"/>
    <property type="evidence" value="ECO:0007669"/>
    <property type="project" value="InterPro"/>
</dbReference>
<dbReference type="SUPFAM" id="SSF46894">
    <property type="entry name" value="C-terminal effector domain of the bipartite response regulators"/>
    <property type="match status" value="1"/>
</dbReference>
<dbReference type="PROSITE" id="PS50043">
    <property type="entry name" value="HTH_LUXR_2"/>
    <property type="match status" value="1"/>
</dbReference>
<evidence type="ECO:0000313" key="8">
    <source>
        <dbReference type="EMBL" id="RYU11546.1"/>
    </source>
</evidence>
<dbReference type="Gene3D" id="3.40.50.2300">
    <property type="match status" value="1"/>
</dbReference>
<dbReference type="CDD" id="cd17535">
    <property type="entry name" value="REC_NarL-like"/>
    <property type="match status" value="1"/>
</dbReference>
<evidence type="ECO:0000256" key="4">
    <source>
        <dbReference type="ARBA" id="ARBA00023163"/>
    </source>
</evidence>
<dbReference type="FunFam" id="1.10.10.10:FF:000153">
    <property type="entry name" value="LuxR family transcriptional regulator"/>
    <property type="match status" value="1"/>
</dbReference>
<evidence type="ECO:0000259" key="7">
    <source>
        <dbReference type="PROSITE" id="PS50110"/>
    </source>
</evidence>
<evidence type="ECO:0000313" key="9">
    <source>
        <dbReference type="Proteomes" id="UP000291189"/>
    </source>
</evidence>
<accession>A0A4V1Z1N7</accession>
<dbReference type="PANTHER" id="PTHR43214">
    <property type="entry name" value="TWO-COMPONENT RESPONSE REGULATOR"/>
    <property type="match status" value="1"/>
</dbReference>
<keyword evidence="1 5" id="KW-0597">Phosphoprotein</keyword>
<dbReference type="InterPro" id="IPR000792">
    <property type="entry name" value="Tscrpt_reg_LuxR_C"/>
</dbReference>
<comment type="caution">
    <text evidence="8">The sequence shown here is derived from an EMBL/GenBank/DDBJ whole genome shotgun (WGS) entry which is preliminary data.</text>
</comment>
<evidence type="ECO:0000256" key="1">
    <source>
        <dbReference type="ARBA" id="ARBA00022553"/>
    </source>
</evidence>
<gene>
    <name evidence="8" type="ORF">ETU37_13340</name>
</gene>
<evidence type="ECO:0000259" key="6">
    <source>
        <dbReference type="PROSITE" id="PS50043"/>
    </source>
</evidence>
<dbReference type="EMBL" id="SDPU01000023">
    <property type="protein sequence ID" value="RYU11546.1"/>
    <property type="molecule type" value="Genomic_DNA"/>
</dbReference>
<evidence type="ECO:0000256" key="2">
    <source>
        <dbReference type="ARBA" id="ARBA00023015"/>
    </source>
</evidence>
<dbReference type="InterPro" id="IPR011006">
    <property type="entry name" value="CheY-like_superfamily"/>
</dbReference>
<dbReference type="AlphaFoldDB" id="A0A4V1Z1N7"/>
<reference evidence="8 9" key="1">
    <citation type="submission" date="2019-01" db="EMBL/GenBank/DDBJ databases">
        <title>Nocardioides guangzhouensis sp. nov., an actinobacterium isolated from soil.</title>
        <authorList>
            <person name="Fu Y."/>
            <person name="Cai Y."/>
            <person name="Lin Z."/>
            <person name="Chen P."/>
        </authorList>
    </citation>
    <scope>NUCLEOTIDE SEQUENCE [LARGE SCALE GENOMIC DNA]</scope>
    <source>
        <strain evidence="8 9">NBRC 105384</strain>
    </source>
</reference>
<dbReference type="Proteomes" id="UP000291189">
    <property type="component" value="Unassembled WGS sequence"/>
</dbReference>
<dbReference type="Pfam" id="PF00072">
    <property type="entry name" value="Response_reg"/>
    <property type="match status" value="1"/>
</dbReference>
<dbReference type="SMART" id="SM00448">
    <property type="entry name" value="REC"/>
    <property type="match status" value="1"/>
</dbReference>